<keyword evidence="3" id="KW-1185">Reference proteome</keyword>
<sequence>MKTLANPYIPNHNLDTGEGIKKAAKIFAVSILALLAIGFCTTSQKLNAG</sequence>
<keyword evidence="1" id="KW-0472">Membrane</keyword>
<dbReference type="Proteomes" id="UP000184236">
    <property type="component" value="Unassembled WGS sequence"/>
</dbReference>
<reference evidence="3" key="1">
    <citation type="submission" date="2016-11" db="EMBL/GenBank/DDBJ databases">
        <authorList>
            <person name="Varghese N."/>
            <person name="Submissions S."/>
        </authorList>
    </citation>
    <scope>NUCLEOTIDE SEQUENCE [LARGE SCALE GENOMIC DNA]</scope>
    <source>
        <strain evidence="3">DSM 26898</strain>
    </source>
</reference>
<keyword evidence="1" id="KW-1133">Transmembrane helix</keyword>
<accession>A0A1M4SZV3</accession>
<evidence type="ECO:0000313" key="2">
    <source>
        <dbReference type="EMBL" id="SHE37703.1"/>
    </source>
</evidence>
<protein>
    <submittedName>
        <fullName evidence="2">Uncharacterized protein</fullName>
    </submittedName>
</protein>
<organism evidence="2 3">
    <name type="scientific">Chryseobacterium takakiae</name>
    <dbReference type="NCBI Taxonomy" id="1302685"/>
    <lineage>
        <taxon>Bacteria</taxon>
        <taxon>Pseudomonadati</taxon>
        <taxon>Bacteroidota</taxon>
        <taxon>Flavobacteriia</taxon>
        <taxon>Flavobacteriales</taxon>
        <taxon>Weeksellaceae</taxon>
        <taxon>Chryseobacterium group</taxon>
        <taxon>Chryseobacterium</taxon>
    </lineage>
</organism>
<name>A0A1M4SZV3_9FLAO</name>
<evidence type="ECO:0000256" key="1">
    <source>
        <dbReference type="SAM" id="Phobius"/>
    </source>
</evidence>
<gene>
    <name evidence="2" type="ORF">SAMN05444408_101134</name>
</gene>
<dbReference type="AlphaFoldDB" id="A0A1M4SZV3"/>
<keyword evidence="1" id="KW-0812">Transmembrane</keyword>
<feature type="transmembrane region" description="Helical" evidence="1">
    <location>
        <begin position="23"/>
        <end position="42"/>
    </location>
</feature>
<evidence type="ECO:0000313" key="3">
    <source>
        <dbReference type="Proteomes" id="UP000184236"/>
    </source>
</evidence>
<proteinExistence type="predicted"/>
<dbReference type="RefSeq" id="WP_178337287.1">
    <property type="nucleotide sequence ID" value="NZ_FQVO01000001.1"/>
</dbReference>
<dbReference type="EMBL" id="FQVO01000001">
    <property type="protein sequence ID" value="SHE37703.1"/>
    <property type="molecule type" value="Genomic_DNA"/>
</dbReference>